<evidence type="ECO:0000313" key="2">
    <source>
        <dbReference type="WBParaSite" id="GPUH_0001785801-mRNA-1"/>
    </source>
</evidence>
<proteinExistence type="predicted"/>
<feature type="compositionally biased region" description="Polar residues" evidence="1">
    <location>
        <begin position="234"/>
        <end position="244"/>
    </location>
</feature>
<feature type="compositionally biased region" description="Low complexity" evidence="1">
    <location>
        <begin position="208"/>
        <end position="228"/>
    </location>
</feature>
<feature type="region of interest" description="Disordered" evidence="1">
    <location>
        <begin position="178"/>
        <end position="255"/>
    </location>
</feature>
<organism evidence="2">
    <name type="scientific">Gongylonema pulchrum</name>
    <dbReference type="NCBI Taxonomy" id="637853"/>
    <lineage>
        <taxon>Eukaryota</taxon>
        <taxon>Metazoa</taxon>
        <taxon>Ecdysozoa</taxon>
        <taxon>Nematoda</taxon>
        <taxon>Chromadorea</taxon>
        <taxon>Rhabditida</taxon>
        <taxon>Spirurina</taxon>
        <taxon>Spiruromorpha</taxon>
        <taxon>Spiruroidea</taxon>
        <taxon>Gongylonematidae</taxon>
        <taxon>Gongylonema</taxon>
    </lineage>
</organism>
<reference evidence="2" key="1">
    <citation type="submission" date="2016-06" db="UniProtKB">
        <authorList>
            <consortium name="WormBaseParasite"/>
        </authorList>
    </citation>
    <scope>IDENTIFICATION</scope>
</reference>
<dbReference type="AlphaFoldDB" id="A0A183EA42"/>
<dbReference type="WBParaSite" id="GPUH_0001785801-mRNA-1">
    <property type="protein sequence ID" value="GPUH_0001785801-mRNA-1"/>
    <property type="gene ID" value="GPUH_0001785801"/>
</dbReference>
<evidence type="ECO:0000256" key="1">
    <source>
        <dbReference type="SAM" id="MobiDB-lite"/>
    </source>
</evidence>
<name>A0A183EA42_9BILA</name>
<accession>A0A183EA42</accession>
<feature type="region of interest" description="Disordered" evidence="1">
    <location>
        <begin position="317"/>
        <end position="337"/>
    </location>
</feature>
<sequence length="437" mass="47476">LETNRRDIELSFEELQMYEETQDANYDRPATSSSFFVEKPVLFFFSVLDLPQNSVLNDCYICKWVDKLLWEWFISFCAVCCGKRVILDNLKEVCISLSVKPVTFIEGLAARRRLAAERAAPVPVYDGMGHRLPVGGGQPIPSEASKVQSKSCASSSATAPLSPELVSLPTSSVRSARRRLAAERAAPAPVYDGMGHRLPIGGGQPIPSESSKVQSKSCASSSATASLSPELVSLPTSSVRSVTPNDHAVATPTSLSSDTNVLNRFLDANSERKISRPENLKVAMTHSCSSDDEVNNMVATYEEDVSSNEELVNSELALQRSSNTTPKSLRKQSSDAFKSQPETPMGFFCPDLFLSFALHLVSLLLAYKVPMSDSVQSIADSRKDVASMSGGSVHSTCPADDNEDDLDAWLNDVHDGVNSKSYTGNMVCSFTMLELCT</sequence>
<protein>
    <submittedName>
        <fullName evidence="2">Phorbol-ester/DAG-type domain-containing protein</fullName>
    </submittedName>
</protein>